<reference evidence="1" key="1">
    <citation type="journal article" date="2020" name="Stud. Mycol.">
        <title>101 Dothideomycetes genomes: a test case for predicting lifestyles and emergence of pathogens.</title>
        <authorList>
            <person name="Haridas S."/>
            <person name="Albert R."/>
            <person name="Binder M."/>
            <person name="Bloem J."/>
            <person name="Labutti K."/>
            <person name="Salamov A."/>
            <person name="Andreopoulos B."/>
            <person name="Baker S."/>
            <person name="Barry K."/>
            <person name="Bills G."/>
            <person name="Bluhm B."/>
            <person name="Cannon C."/>
            <person name="Castanera R."/>
            <person name="Culley D."/>
            <person name="Daum C."/>
            <person name="Ezra D."/>
            <person name="Gonzalez J."/>
            <person name="Henrissat B."/>
            <person name="Kuo A."/>
            <person name="Liang C."/>
            <person name="Lipzen A."/>
            <person name="Lutzoni F."/>
            <person name="Magnuson J."/>
            <person name="Mondo S."/>
            <person name="Nolan M."/>
            <person name="Ohm R."/>
            <person name="Pangilinan J."/>
            <person name="Park H.-J."/>
            <person name="Ramirez L."/>
            <person name="Alfaro M."/>
            <person name="Sun H."/>
            <person name="Tritt A."/>
            <person name="Yoshinaga Y."/>
            <person name="Zwiers L.-H."/>
            <person name="Turgeon B."/>
            <person name="Goodwin S."/>
            <person name="Spatafora J."/>
            <person name="Crous P."/>
            <person name="Grigoriev I."/>
        </authorList>
    </citation>
    <scope>NUCLEOTIDE SEQUENCE</scope>
    <source>
        <strain evidence="1">CBS 116435</strain>
    </source>
</reference>
<protein>
    <submittedName>
        <fullName evidence="1">Uncharacterized protein</fullName>
    </submittedName>
</protein>
<evidence type="ECO:0000313" key="1">
    <source>
        <dbReference type="EMBL" id="KAF2721816.1"/>
    </source>
</evidence>
<organism evidence="1 2">
    <name type="scientific">Polychaeton citri CBS 116435</name>
    <dbReference type="NCBI Taxonomy" id="1314669"/>
    <lineage>
        <taxon>Eukaryota</taxon>
        <taxon>Fungi</taxon>
        <taxon>Dikarya</taxon>
        <taxon>Ascomycota</taxon>
        <taxon>Pezizomycotina</taxon>
        <taxon>Dothideomycetes</taxon>
        <taxon>Dothideomycetidae</taxon>
        <taxon>Capnodiales</taxon>
        <taxon>Capnodiaceae</taxon>
        <taxon>Polychaeton</taxon>
    </lineage>
</organism>
<dbReference type="EMBL" id="MU003787">
    <property type="protein sequence ID" value="KAF2721816.1"/>
    <property type="molecule type" value="Genomic_DNA"/>
</dbReference>
<dbReference type="AlphaFoldDB" id="A0A9P4UQS2"/>
<proteinExistence type="predicted"/>
<dbReference type="Proteomes" id="UP000799441">
    <property type="component" value="Unassembled WGS sequence"/>
</dbReference>
<keyword evidence="2" id="KW-1185">Reference proteome</keyword>
<gene>
    <name evidence="1" type="ORF">K431DRAFT_328084</name>
</gene>
<accession>A0A9P4UQS2</accession>
<evidence type="ECO:0000313" key="2">
    <source>
        <dbReference type="Proteomes" id="UP000799441"/>
    </source>
</evidence>
<comment type="caution">
    <text evidence="1">The sequence shown here is derived from an EMBL/GenBank/DDBJ whole genome shotgun (WGS) entry which is preliminary data.</text>
</comment>
<sequence>MPMSSLLPPPPLMACPGASVAEGRTYAYLGPDAAKANLQETVSRMMRISKRHTTGSRSIGQRRAVERCALPPEAVAAARWHCHCHCHCHCCSRPCRVIWHMRLPRGRQAVQGPHRDASLARNGLPHCPIFRTRSFLIQPISLPLPSLPFPPSASASAFATASASASASATTEFAEPTVRTLARYAVPPTCPLGLRLPCVPISLWFPSASCRVLRKRETPSSSRMHRVI</sequence>
<name>A0A9P4UQS2_9PEZI</name>